<feature type="transmembrane region" description="Helical" evidence="10">
    <location>
        <begin position="267"/>
        <end position="290"/>
    </location>
</feature>
<feature type="transmembrane region" description="Helical" evidence="10">
    <location>
        <begin position="6"/>
        <end position="28"/>
    </location>
</feature>
<protein>
    <submittedName>
        <fullName evidence="11">Branched-chain amino acid ABC transporter permease</fullName>
    </submittedName>
</protein>
<dbReference type="CDD" id="cd06582">
    <property type="entry name" value="TM_PBP1_LivH_like"/>
    <property type="match status" value="1"/>
</dbReference>
<keyword evidence="4" id="KW-0997">Cell inner membrane</keyword>
<comment type="subcellular location">
    <subcellularLocation>
        <location evidence="1">Cell membrane</location>
        <topology evidence="1">Multi-pass membrane protein</topology>
    </subcellularLocation>
</comment>
<keyword evidence="2" id="KW-0813">Transport</keyword>
<evidence type="ECO:0000256" key="1">
    <source>
        <dbReference type="ARBA" id="ARBA00004651"/>
    </source>
</evidence>
<evidence type="ECO:0000256" key="6">
    <source>
        <dbReference type="ARBA" id="ARBA00022970"/>
    </source>
</evidence>
<evidence type="ECO:0000256" key="10">
    <source>
        <dbReference type="SAM" id="Phobius"/>
    </source>
</evidence>
<keyword evidence="5 10" id="KW-0812">Transmembrane</keyword>
<evidence type="ECO:0000256" key="2">
    <source>
        <dbReference type="ARBA" id="ARBA00022448"/>
    </source>
</evidence>
<dbReference type="GO" id="GO:0042941">
    <property type="term" value="P:D-alanine transmembrane transport"/>
    <property type="evidence" value="ECO:0007669"/>
    <property type="project" value="TreeGrafter"/>
</dbReference>
<organism evidence="11 12">
    <name type="scientific">Candidatus Nephthysia bennettiae</name>
    <dbReference type="NCBI Taxonomy" id="3127016"/>
    <lineage>
        <taxon>Bacteria</taxon>
        <taxon>Bacillati</taxon>
        <taxon>Candidatus Dormiibacterota</taxon>
        <taxon>Candidatus Dormibacteria</taxon>
        <taxon>Candidatus Dormibacterales</taxon>
        <taxon>Candidatus Dormibacteraceae</taxon>
        <taxon>Candidatus Nephthysia</taxon>
    </lineage>
</organism>
<evidence type="ECO:0000256" key="4">
    <source>
        <dbReference type="ARBA" id="ARBA00022519"/>
    </source>
</evidence>
<keyword evidence="12" id="KW-1185">Reference proteome</keyword>
<dbReference type="Proteomes" id="UP000612893">
    <property type="component" value="Unassembled WGS sequence"/>
</dbReference>
<dbReference type="GO" id="GO:0015188">
    <property type="term" value="F:L-isoleucine transmembrane transporter activity"/>
    <property type="evidence" value="ECO:0007669"/>
    <property type="project" value="TreeGrafter"/>
</dbReference>
<evidence type="ECO:0000256" key="3">
    <source>
        <dbReference type="ARBA" id="ARBA00022475"/>
    </source>
</evidence>
<dbReference type="AlphaFoldDB" id="A0A934K6V0"/>
<dbReference type="RefSeq" id="WP_338198652.1">
    <property type="nucleotide sequence ID" value="NZ_JAEKNR010000024.1"/>
</dbReference>
<feature type="transmembrane region" description="Helical" evidence="10">
    <location>
        <begin position="58"/>
        <end position="80"/>
    </location>
</feature>
<proteinExistence type="inferred from homology"/>
<name>A0A934K6V0_9BACT</name>
<dbReference type="InterPro" id="IPR001851">
    <property type="entry name" value="ABC_transp_permease"/>
</dbReference>
<evidence type="ECO:0000313" key="12">
    <source>
        <dbReference type="Proteomes" id="UP000612893"/>
    </source>
</evidence>
<feature type="transmembrane region" description="Helical" evidence="10">
    <location>
        <begin position="186"/>
        <end position="210"/>
    </location>
</feature>
<comment type="similarity">
    <text evidence="9">Belongs to the binding-protein-dependent transport system permease family. LivHM subfamily.</text>
</comment>
<sequence length="294" mass="31191">MNLVQQAINAVSLGSFYALSALGIALIFGVMRLINFAHGQLIMVAGYLLVFLVPRTGWFVWIAGALAVSLLLAVAMERVAFRPVRSAEPTTLLITSFAISYLLQNVVILTLTAIPRTVGIPLAITEPIQVGGLFIERLNILTLVTTVILVAGLTLFLHRTTTGIQMRAAAEDFRMARILGINTNRVIATAFAISGVFAGAAALVLVAQGGTVEPTFGVVPVLYAFIATILGGMGSLIGAALGGYLLGILTVILQLVLPSDLIAYRDAVVFLVVIVLFVVRPQGLVVAPWARERV</sequence>
<evidence type="ECO:0000256" key="7">
    <source>
        <dbReference type="ARBA" id="ARBA00022989"/>
    </source>
</evidence>
<feature type="transmembrane region" description="Helical" evidence="10">
    <location>
        <begin position="92"/>
        <end position="114"/>
    </location>
</feature>
<keyword evidence="7 10" id="KW-1133">Transmembrane helix</keyword>
<dbReference type="GO" id="GO:0005886">
    <property type="term" value="C:plasma membrane"/>
    <property type="evidence" value="ECO:0007669"/>
    <property type="project" value="UniProtKB-SubCell"/>
</dbReference>
<evidence type="ECO:0000313" key="11">
    <source>
        <dbReference type="EMBL" id="MBJ7596820.1"/>
    </source>
</evidence>
<accession>A0A934K6V0</accession>
<keyword evidence="8 10" id="KW-0472">Membrane</keyword>
<dbReference type="GO" id="GO:0015808">
    <property type="term" value="P:L-alanine transport"/>
    <property type="evidence" value="ECO:0007669"/>
    <property type="project" value="TreeGrafter"/>
</dbReference>
<dbReference type="GO" id="GO:0005304">
    <property type="term" value="F:L-valine transmembrane transporter activity"/>
    <property type="evidence" value="ECO:0007669"/>
    <property type="project" value="TreeGrafter"/>
</dbReference>
<dbReference type="GO" id="GO:1903806">
    <property type="term" value="P:L-isoleucine import across plasma membrane"/>
    <property type="evidence" value="ECO:0007669"/>
    <property type="project" value="TreeGrafter"/>
</dbReference>
<evidence type="ECO:0000256" key="8">
    <source>
        <dbReference type="ARBA" id="ARBA00023136"/>
    </source>
</evidence>
<dbReference type="EMBL" id="JAEKNR010000024">
    <property type="protein sequence ID" value="MBJ7596820.1"/>
    <property type="molecule type" value="Genomic_DNA"/>
</dbReference>
<dbReference type="PANTHER" id="PTHR11795:SF371">
    <property type="entry name" value="HIGH-AFFINITY BRANCHED-CHAIN AMINO ACID TRANSPORT SYSTEM PERMEASE PROTEIN LIVH"/>
    <property type="match status" value="1"/>
</dbReference>
<keyword evidence="6" id="KW-0029">Amino-acid transport</keyword>
<reference evidence="11" key="1">
    <citation type="submission" date="2020-10" db="EMBL/GenBank/DDBJ databases">
        <title>Ca. Dormibacterota MAGs.</title>
        <authorList>
            <person name="Montgomery K."/>
        </authorList>
    </citation>
    <scope>NUCLEOTIDE SEQUENCE [LARGE SCALE GENOMIC DNA]</scope>
    <source>
        <strain evidence="11">SC8812_S17_10</strain>
    </source>
</reference>
<feature type="transmembrane region" description="Helical" evidence="10">
    <location>
        <begin position="134"/>
        <end position="157"/>
    </location>
</feature>
<gene>
    <name evidence="11" type="ORF">JF922_01860</name>
</gene>
<feature type="transmembrane region" description="Helical" evidence="10">
    <location>
        <begin position="222"/>
        <end position="255"/>
    </location>
</feature>
<keyword evidence="3" id="KW-1003">Cell membrane</keyword>
<dbReference type="GO" id="GO:0015192">
    <property type="term" value="F:L-phenylalanine transmembrane transporter activity"/>
    <property type="evidence" value="ECO:0007669"/>
    <property type="project" value="TreeGrafter"/>
</dbReference>
<evidence type="ECO:0000256" key="9">
    <source>
        <dbReference type="ARBA" id="ARBA00037998"/>
    </source>
</evidence>
<dbReference type="GO" id="GO:0015190">
    <property type="term" value="F:L-leucine transmembrane transporter activity"/>
    <property type="evidence" value="ECO:0007669"/>
    <property type="project" value="TreeGrafter"/>
</dbReference>
<dbReference type="InterPro" id="IPR052157">
    <property type="entry name" value="BCAA_transport_permease"/>
</dbReference>
<dbReference type="Pfam" id="PF02653">
    <property type="entry name" value="BPD_transp_2"/>
    <property type="match status" value="1"/>
</dbReference>
<comment type="caution">
    <text evidence="11">The sequence shown here is derived from an EMBL/GenBank/DDBJ whole genome shotgun (WGS) entry which is preliminary data.</text>
</comment>
<evidence type="ECO:0000256" key="5">
    <source>
        <dbReference type="ARBA" id="ARBA00022692"/>
    </source>
</evidence>
<dbReference type="PANTHER" id="PTHR11795">
    <property type="entry name" value="BRANCHED-CHAIN AMINO ACID TRANSPORT SYSTEM PERMEASE PROTEIN LIVH"/>
    <property type="match status" value="1"/>
</dbReference>